<dbReference type="PANTHER" id="PTHR30621:SF0">
    <property type="entry name" value="BIFUNCTIONAL GLUTAMINE SYNTHETASE ADENYLYLTRANSFERASE_ADENYLYL-REMOVING ENZYME"/>
    <property type="match status" value="1"/>
</dbReference>
<evidence type="ECO:0000259" key="7">
    <source>
        <dbReference type="Pfam" id="PF03710"/>
    </source>
</evidence>
<evidence type="ECO:0000313" key="9">
    <source>
        <dbReference type="EMBL" id="SNT73465.1"/>
    </source>
</evidence>
<dbReference type="GO" id="GO:0000820">
    <property type="term" value="P:regulation of glutamine family amino acid metabolic process"/>
    <property type="evidence" value="ECO:0007669"/>
    <property type="project" value="TreeGrafter"/>
</dbReference>
<dbReference type="GO" id="GO:0005829">
    <property type="term" value="C:cytosol"/>
    <property type="evidence" value="ECO:0007669"/>
    <property type="project" value="TreeGrafter"/>
</dbReference>
<proteinExistence type="predicted"/>
<organism evidence="9 10">
    <name type="scientific">Amphiplicatus metriothermophilus</name>
    <dbReference type="NCBI Taxonomy" id="1519374"/>
    <lineage>
        <taxon>Bacteria</taxon>
        <taxon>Pseudomonadati</taxon>
        <taxon>Pseudomonadota</taxon>
        <taxon>Alphaproteobacteria</taxon>
        <taxon>Parvularculales</taxon>
        <taxon>Parvularculaceae</taxon>
        <taxon>Amphiplicatus</taxon>
    </lineage>
</organism>
<dbReference type="GO" id="GO:0016874">
    <property type="term" value="F:ligase activity"/>
    <property type="evidence" value="ECO:0007669"/>
    <property type="project" value="UniProtKB-KW"/>
</dbReference>
<keyword evidence="2 9" id="KW-0548">Nucleotidyltransferase</keyword>
<reference evidence="9 10" key="1">
    <citation type="submission" date="2017-07" db="EMBL/GenBank/DDBJ databases">
        <authorList>
            <person name="Sun Z.S."/>
            <person name="Albrecht U."/>
            <person name="Echele G."/>
            <person name="Lee C.C."/>
        </authorList>
    </citation>
    <scope>NUCLEOTIDE SEQUENCE [LARGE SCALE GENOMIC DNA]</scope>
    <source>
        <strain evidence="9 10">CGMCC 1.12710</strain>
    </source>
</reference>
<evidence type="ECO:0000256" key="4">
    <source>
        <dbReference type="ARBA" id="ARBA00022840"/>
    </source>
</evidence>
<feature type="domain" description="Glutamate-ammonia ligase adenylyltransferase repeated" evidence="7">
    <location>
        <begin position="49"/>
        <end position="289"/>
    </location>
</feature>
<feature type="domain" description="Glutamate-ammonia ligase adenylyltransferase repeated" evidence="7">
    <location>
        <begin position="565"/>
        <end position="803"/>
    </location>
</feature>
<evidence type="ECO:0000259" key="8">
    <source>
        <dbReference type="Pfam" id="PF08335"/>
    </source>
</evidence>
<dbReference type="InterPro" id="IPR023057">
    <property type="entry name" value="GlnE"/>
</dbReference>
<dbReference type="SUPFAM" id="SSF81593">
    <property type="entry name" value="Nucleotidyltransferase substrate binding subunit/domain"/>
    <property type="match status" value="2"/>
</dbReference>
<evidence type="ECO:0000256" key="2">
    <source>
        <dbReference type="ARBA" id="ARBA00022695"/>
    </source>
</evidence>
<keyword evidence="6" id="KW-0511">Multifunctional enzyme</keyword>
<dbReference type="Gene3D" id="1.20.120.1510">
    <property type="match status" value="1"/>
</dbReference>
<dbReference type="Gene3D" id="1.20.120.330">
    <property type="entry name" value="Nucleotidyltransferases domain 2"/>
    <property type="match status" value="2"/>
</dbReference>
<keyword evidence="10" id="KW-1185">Reference proteome</keyword>
<sequence>MSAFSSDSLASRIQDIPRVYDEAAAGRLQEALGGIWGRLPPSAQALARAVGGASPYLSRLMARDAGGVLALFERSLEATLDSVLEAADRAGDADDLAYVMRALRKAKDEAALAIGLAEIAGVWTSLEAGAALADFADAAAGAALRAALRGLGSKGLRNADRPRCEEESGISVIAMGKHGARELNYSSDIDLIVLFDPEAPALGDPLSAREIAIAAARTLVRLLNEQTADGYVFRTDLRLRPDPGVSAAAVSTRAAEAYYEAHGQNWERAAFIKARAAAGDRAVGETFLKALRPFVWRKYLDFAAIEDIHSIKRQIHAAKGGEALEFYGHDIKTGRGGIREIEFLAQTQQLILGGKNPDLRASATIDALAALNRAGQVSDEALEKLTAAYRYLRKVEHRLQMINDEQTHRIPRDPGGVERLAAFLGEESAAEFETRLTETLRNAHDLFAELFEREERLSGEGGSLIFTGVENHPATLETLEKLGFERAVDVSDTIRRWHTGAYRATRSARARELLTKLVPGLLESLGKAGDPDAAFVAFDQFLSRLPAGVQVFALFANNPHVFDILVRIMTISPYLGRELSKRLHLIEAVLESGWPGQLPDPESFLPELQNRLVKAETYEARLNEARRWASEQNFEIAAQLILDLISPEEAARLFTAAADAAIQGLLPVAREEIERSHGRIEGGLAVLGLGRLGAGAMTASSDIDLVFIYEATEGAVSTGPKQLEAADYFIRLVRRFLTALSANTEEGALYDVDMQLRPSGGKGPWAVTLASFERYYEADAWTWEESALLKARIVAGDAAVCARVRGAIDAVIARPRDSAKVARDIDDMRERLLSAKPATGPWDLKQALGGLAELDFILAFHALTAGAEVGAPPPGIRAMAGFLRDRGVIDTATADVILTASERFEAVMQVGRAATGSGFAPENAGEAMKTRMAAACGVSTIEQAEKSLAALQTAVRSLYERTILAAAGAPDLPTGWKS</sequence>
<dbReference type="GO" id="GO:0008882">
    <property type="term" value="F:[glutamate-ammonia-ligase] adenylyltransferase activity"/>
    <property type="evidence" value="ECO:0007669"/>
    <property type="project" value="InterPro"/>
</dbReference>
<gene>
    <name evidence="9" type="ORF">SAMN06297382_1827</name>
</gene>
<dbReference type="NCBIfam" id="NF008292">
    <property type="entry name" value="PRK11072.1"/>
    <property type="match status" value="1"/>
</dbReference>
<dbReference type="InterPro" id="IPR005190">
    <property type="entry name" value="GlnE_rpt_dom"/>
</dbReference>
<dbReference type="PANTHER" id="PTHR30621">
    <property type="entry name" value="GLUTAMINE SYNTHETASE ADENYLYLTRANSFERASE"/>
    <property type="match status" value="1"/>
</dbReference>
<dbReference type="Proteomes" id="UP000198346">
    <property type="component" value="Unassembled WGS sequence"/>
</dbReference>
<keyword evidence="3" id="KW-0547">Nucleotide-binding</keyword>
<name>A0A239PT63_9PROT</name>
<dbReference type="OrthoDB" id="9759366at2"/>
<keyword evidence="1 9" id="KW-0808">Transferase</keyword>
<keyword evidence="9" id="KW-0436">Ligase</keyword>
<dbReference type="Gene3D" id="3.30.460.10">
    <property type="entry name" value="Beta Polymerase, domain 2"/>
    <property type="match status" value="2"/>
</dbReference>
<evidence type="ECO:0000313" key="10">
    <source>
        <dbReference type="Proteomes" id="UP000198346"/>
    </source>
</evidence>
<dbReference type="NCBIfam" id="NF010706">
    <property type="entry name" value="PRK14108.1"/>
    <property type="match status" value="1"/>
</dbReference>
<evidence type="ECO:0000256" key="6">
    <source>
        <dbReference type="ARBA" id="ARBA00023268"/>
    </source>
</evidence>
<dbReference type="Pfam" id="PF03710">
    <property type="entry name" value="GlnE"/>
    <property type="match status" value="2"/>
</dbReference>
<protein>
    <submittedName>
        <fullName evidence="9">Glutamate-ammonia-ligase adenylyltransferase</fullName>
    </submittedName>
</protein>
<accession>A0A239PT63</accession>
<dbReference type="Pfam" id="PF08335">
    <property type="entry name" value="GlnD_UR_UTase"/>
    <property type="match status" value="1"/>
</dbReference>
<dbReference type="InterPro" id="IPR013546">
    <property type="entry name" value="PII_UdlTrfase/GS_AdlTrfase"/>
</dbReference>
<evidence type="ECO:0000256" key="3">
    <source>
        <dbReference type="ARBA" id="ARBA00022741"/>
    </source>
</evidence>
<dbReference type="SUPFAM" id="SSF81301">
    <property type="entry name" value="Nucleotidyltransferase"/>
    <property type="match status" value="2"/>
</dbReference>
<dbReference type="CDD" id="cd05401">
    <property type="entry name" value="NT_GlnE_GlnD_like"/>
    <property type="match status" value="2"/>
</dbReference>
<dbReference type="RefSeq" id="WP_089412287.1">
    <property type="nucleotide sequence ID" value="NZ_FZQA01000003.1"/>
</dbReference>
<dbReference type="GO" id="GO:0005524">
    <property type="term" value="F:ATP binding"/>
    <property type="evidence" value="ECO:0007669"/>
    <property type="project" value="UniProtKB-KW"/>
</dbReference>
<keyword evidence="4" id="KW-0067">ATP-binding</keyword>
<keyword evidence="5" id="KW-0460">Magnesium</keyword>
<evidence type="ECO:0000256" key="5">
    <source>
        <dbReference type="ARBA" id="ARBA00022842"/>
    </source>
</evidence>
<dbReference type="EMBL" id="FZQA01000003">
    <property type="protein sequence ID" value="SNT73465.1"/>
    <property type="molecule type" value="Genomic_DNA"/>
</dbReference>
<dbReference type="InterPro" id="IPR043519">
    <property type="entry name" value="NT_sf"/>
</dbReference>
<evidence type="ECO:0000256" key="1">
    <source>
        <dbReference type="ARBA" id="ARBA00022679"/>
    </source>
</evidence>
<feature type="domain" description="PII-uridylyltransferase/Glutamine-synthetase adenylyltransferase" evidence="8">
    <location>
        <begin position="325"/>
        <end position="451"/>
    </location>
</feature>
<dbReference type="AlphaFoldDB" id="A0A239PT63"/>